<keyword evidence="2" id="KW-1185">Reference proteome</keyword>
<dbReference type="AlphaFoldDB" id="A0A9D3Z196"/>
<comment type="caution">
    <text evidence="1">The sequence shown here is derived from an EMBL/GenBank/DDBJ whole genome shotgun (WGS) entry which is preliminary data.</text>
</comment>
<dbReference type="Proteomes" id="UP000828390">
    <property type="component" value="Unassembled WGS sequence"/>
</dbReference>
<sequence>MNQESILNRVTVECRPHFNLLSYSKSSRIRTSLDCNKLLTEGEERKEGETELCGSDSGY</sequence>
<reference evidence="1" key="2">
    <citation type="submission" date="2020-11" db="EMBL/GenBank/DDBJ databases">
        <authorList>
            <person name="McCartney M.A."/>
            <person name="Auch B."/>
            <person name="Kono T."/>
            <person name="Mallez S."/>
            <person name="Becker A."/>
            <person name="Gohl D.M."/>
            <person name="Silverstein K.A.T."/>
            <person name="Koren S."/>
            <person name="Bechman K.B."/>
            <person name="Herman A."/>
            <person name="Abrahante J.E."/>
            <person name="Garbe J."/>
        </authorList>
    </citation>
    <scope>NUCLEOTIDE SEQUENCE</scope>
    <source>
        <strain evidence="1">Duluth1</strain>
        <tissue evidence="1">Whole animal</tissue>
    </source>
</reference>
<reference evidence="1" key="1">
    <citation type="journal article" date="2019" name="bioRxiv">
        <title>The Genome of the Zebra Mussel, Dreissena polymorpha: A Resource for Invasive Species Research.</title>
        <authorList>
            <person name="McCartney M.A."/>
            <person name="Auch B."/>
            <person name="Kono T."/>
            <person name="Mallez S."/>
            <person name="Zhang Y."/>
            <person name="Obille A."/>
            <person name="Becker A."/>
            <person name="Abrahante J.E."/>
            <person name="Garbe J."/>
            <person name="Badalamenti J.P."/>
            <person name="Herman A."/>
            <person name="Mangelson H."/>
            <person name="Liachko I."/>
            <person name="Sullivan S."/>
            <person name="Sone E.D."/>
            <person name="Koren S."/>
            <person name="Silverstein K.A.T."/>
            <person name="Beckman K.B."/>
            <person name="Gohl D.M."/>
        </authorList>
    </citation>
    <scope>NUCLEOTIDE SEQUENCE</scope>
    <source>
        <strain evidence="1">Duluth1</strain>
        <tissue evidence="1">Whole animal</tissue>
    </source>
</reference>
<evidence type="ECO:0000313" key="2">
    <source>
        <dbReference type="Proteomes" id="UP000828390"/>
    </source>
</evidence>
<protein>
    <submittedName>
        <fullName evidence="1">Uncharacterized protein</fullName>
    </submittedName>
</protein>
<evidence type="ECO:0000313" key="1">
    <source>
        <dbReference type="EMBL" id="KAH3708801.1"/>
    </source>
</evidence>
<dbReference type="EMBL" id="JAIWYP010000014">
    <property type="protein sequence ID" value="KAH3708801.1"/>
    <property type="molecule type" value="Genomic_DNA"/>
</dbReference>
<gene>
    <name evidence="1" type="ORF">DPMN_068260</name>
</gene>
<accession>A0A9D3Z196</accession>
<proteinExistence type="predicted"/>
<name>A0A9D3Z196_DREPO</name>
<organism evidence="1 2">
    <name type="scientific">Dreissena polymorpha</name>
    <name type="common">Zebra mussel</name>
    <name type="synonym">Mytilus polymorpha</name>
    <dbReference type="NCBI Taxonomy" id="45954"/>
    <lineage>
        <taxon>Eukaryota</taxon>
        <taxon>Metazoa</taxon>
        <taxon>Spiralia</taxon>
        <taxon>Lophotrochozoa</taxon>
        <taxon>Mollusca</taxon>
        <taxon>Bivalvia</taxon>
        <taxon>Autobranchia</taxon>
        <taxon>Heteroconchia</taxon>
        <taxon>Euheterodonta</taxon>
        <taxon>Imparidentia</taxon>
        <taxon>Neoheterodontei</taxon>
        <taxon>Myida</taxon>
        <taxon>Dreissenoidea</taxon>
        <taxon>Dreissenidae</taxon>
        <taxon>Dreissena</taxon>
    </lineage>
</organism>